<evidence type="ECO:0000313" key="2">
    <source>
        <dbReference type="EMBL" id="SFS91395.1"/>
    </source>
</evidence>
<feature type="region of interest" description="Disordered" evidence="1">
    <location>
        <begin position="58"/>
        <end position="86"/>
    </location>
</feature>
<organism evidence="2 3">
    <name type="scientific">Sulfitobacter marinus</name>
    <dbReference type="NCBI Taxonomy" id="394264"/>
    <lineage>
        <taxon>Bacteria</taxon>
        <taxon>Pseudomonadati</taxon>
        <taxon>Pseudomonadota</taxon>
        <taxon>Alphaproteobacteria</taxon>
        <taxon>Rhodobacterales</taxon>
        <taxon>Roseobacteraceae</taxon>
        <taxon>Sulfitobacter</taxon>
    </lineage>
</organism>
<proteinExistence type="predicted"/>
<name>A0A1I6TQC8_9RHOB</name>
<evidence type="ECO:0000256" key="1">
    <source>
        <dbReference type="SAM" id="MobiDB-lite"/>
    </source>
</evidence>
<dbReference type="Proteomes" id="UP000199239">
    <property type="component" value="Unassembled WGS sequence"/>
</dbReference>
<reference evidence="3" key="1">
    <citation type="submission" date="2016-10" db="EMBL/GenBank/DDBJ databases">
        <authorList>
            <person name="Varghese N."/>
            <person name="Submissions S."/>
        </authorList>
    </citation>
    <scope>NUCLEOTIDE SEQUENCE [LARGE SCALE GENOMIC DNA]</scope>
    <source>
        <strain evidence="3">DSM 23422</strain>
    </source>
</reference>
<keyword evidence="3" id="KW-1185">Reference proteome</keyword>
<evidence type="ECO:0000313" key="3">
    <source>
        <dbReference type="Proteomes" id="UP000199239"/>
    </source>
</evidence>
<gene>
    <name evidence="2" type="ORF">SAMN04488040_2404</name>
</gene>
<evidence type="ECO:0008006" key="4">
    <source>
        <dbReference type="Google" id="ProtNLM"/>
    </source>
</evidence>
<dbReference type="OrthoDB" id="7862430at2"/>
<dbReference type="AlphaFoldDB" id="A0A1I6TQC8"/>
<dbReference type="STRING" id="394264.SAMN04488040_2404"/>
<dbReference type="EMBL" id="FPAJ01000003">
    <property type="protein sequence ID" value="SFS91395.1"/>
    <property type="molecule type" value="Genomic_DNA"/>
</dbReference>
<protein>
    <recommendedName>
        <fullName evidence="4">Orotidine 5-phosphate decarboxylase</fullName>
    </recommendedName>
</protein>
<accession>A0A1I6TQC8</accession>
<sequence length="104" mass="11445">MQTRPVQMTDVIYNAAEQCFEALVTVHDIDGSCKYACSINAPITTSFADAASGLRKQAERRHATRSGMFSELQFQSTPPRGGRQRFDPKTWLAHIASLSGLRAA</sequence>